<gene>
    <name evidence="2" type="ORF">FC72_GL001486</name>
</gene>
<evidence type="ECO:0000313" key="3">
    <source>
        <dbReference type="Proteomes" id="UP000050929"/>
    </source>
</evidence>
<dbReference type="PATRIC" id="fig|1423811.3.peg.1511"/>
<keyword evidence="3" id="KW-1185">Reference proteome</keyword>
<proteinExistence type="predicted"/>
<keyword evidence="1" id="KW-0812">Transmembrane</keyword>
<organism evidence="2 3">
    <name type="scientific">Companilactobacillus tucceti DSM 20183</name>
    <dbReference type="NCBI Taxonomy" id="1423811"/>
    <lineage>
        <taxon>Bacteria</taxon>
        <taxon>Bacillati</taxon>
        <taxon>Bacillota</taxon>
        <taxon>Bacilli</taxon>
        <taxon>Lactobacillales</taxon>
        <taxon>Lactobacillaceae</taxon>
        <taxon>Companilactobacillus</taxon>
    </lineage>
</organism>
<feature type="transmembrane region" description="Helical" evidence="1">
    <location>
        <begin position="201"/>
        <end position="223"/>
    </location>
</feature>
<reference evidence="2 3" key="1">
    <citation type="journal article" date="2015" name="Genome Announc.">
        <title>Expanding the biotechnology potential of lactobacilli through comparative genomics of 213 strains and associated genera.</title>
        <authorList>
            <person name="Sun Z."/>
            <person name="Harris H.M."/>
            <person name="McCann A."/>
            <person name="Guo C."/>
            <person name="Argimon S."/>
            <person name="Zhang W."/>
            <person name="Yang X."/>
            <person name="Jeffery I.B."/>
            <person name="Cooney J.C."/>
            <person name="Kagawa T.F."/>
            <person name="Liu W."/>
            <person name="Song Y."/>
            <person name="Salvetti E."/>
            <person name="Wrobel A."/>
            <person name="Rasinkangas P."/>
            <person name="Parkhill J."/>
            <person name="Rea M.C."/>
            <person name="O'Sullivan O."/>
            <person name="Ritari J."/>
            <person name="Douillard F.P."/>
            <person name="Paul Ross R."/>
            <person name="Yang R."/>
            <person name="Briner A.E."/>
            <person name="Felis G.E."/>
            <person name="de Vos W.M."/>
            <person name="Barrangou R."/>
            <person name="Klaenhammer T.R."/>
            <person name="Caufield P.W."/>
            <person name="Cui Y."/>
            <person name="Zhang H."/>
            <person name="O'Toole P.W."/>
        </authorList>
    </citation>
    <scope>NUCLEOTIDE SEQUENCE [LARGE SCALE GENOMIC DNA]</scope>
    <source>
        <strain evidence="2 3">DSM 20183</strain>
    </source>
</reference>
<feature type="transmembrane region" description="Helical" evidence="1">
    <location>
        <begin position="243"/>
        <end position="265"/>
    </location>
</feature>
<keyword evidence="1" id="KW-0472">Membrane</keyword>
<evidence type="ECO:0000313" key="2">
    <source>
        <dbReference type="EMBL" id="KRK63521.1"/>
    </source>
</evidence>
<feature type="transmembrane region" description="Helical" evidence="1">
    <location>
        <begin position="107"/>
        <end position="137"/>
    </location>
</feature>
<accession>A0A0R1J508</accession>
<dbReference type="Proteomes" id="UP000050929">
    <property type="component" value="Unassembled WGS sequence"/>
</dbReference>
<dbReference type="AlphaFoldDB" id="A0A0R1J508"/>
<name>A0A0R1J508_9LACO</name>
<keyword evidence="1" id="KW-1133">Transmembrane helix</keyword>
<dbReference type="EMBL" id="AZDG01000034">
    <property type="protein sequence ID" value="KRK63521.1"/>
    <property type="molecule type" value="Genomic_DNA"/>
</dbReference>
<feature type="transmembrane region" description="Helical" evidence="1">
    <location>
        <begin position="20"/>
        <end position="43"/>
    </location>
</feature>
<protein>
    <submittedName>
        <fullName evidence="2">Uncharacterized protein</fullName>
    </submittedName>
</protein>
<evidence type="ECO:0000256" key="1">
    <source>
        <dbReference type="SAM" id="Phobius"/>
    </source>
</evidence>
<feature type="transmembrane region" description="Helical" evidence="1">
    <location>
        <begin position="63"/>
        <end position="86"/>
    </location>
</feature>
<comment type="caution">
    <text evidence="2">The sequence shown here is derived from an EMBL/GenBank/DDBJ whole genome shotgun (WGS) entry which is preliminary data.</text>
</comment>
<sequence length="273" mass="31426">MEKISLMINYLKFRINKRSIILSLTIGLLLSGLQIIQSLIPIMKFGNLFLESPYTKWISIDPFNFSPIILFVLLPLIASIPSGNVLKEDLDSGIFMHIKNKFNLNQIIFGYGLFTFISGFISIFIILTTNFLTYFMFLPNIKPDFLINENLLIIRENTLLVELFYEHPFVHGLLSILLTSIWGGLFAILTCAFSIWIKGKFLSLFSTMIFQIFIMLLNMFLKLPNFVSYVPFDFLRETSPSPTNIKVVFCATFITLFLSVTLLIVGRNKKIVW</sequence>
<feature type="transmembrane region" description="Helical" evidence="1">
    <location>
        <begin position="169"/>
        <end position="189"/>
    </location>
</feature>